<protein>
    <recommendedName>
        <fullName evidence="3">NlpC/P60 domain-containing protein</fullName>
    </recommendedName>
</protein>
<name>A0A2M6WDR9_9BACT</name>
<dbReference type="AlphaFoldDB" id="A0A2M6WDR9"/>
<evidence type="ECO:0000313" key="1">
    <source>
        <dbReference type="EMBL" id="PIT90951.1"/>
    </source>
</evidence>
<accession>A0A2M6WDR9</accession>
<organism evidence="1 2">
    <name type="scientific">Candidatus Kaiserbacteria bacterium CG10_big_fil_rev_8_21_14_0_10_49_17</name>
    <dbReference type="NCBI Taxonomy" id="1974609"/>
    <lineage>
        <taxon>Bacteria</taxon>
        <taxon>Candidatus Kaiseribacteriota</taxon>
    </lineage>
</organism>
<reference evidence="2" key="1">
    <citation type="submission" date="2017-09" db="EMBL/GenBank/DDBJ databases">
        <title>Depth-based differentiation of microbial function through sediment-hosted aquifers and enrichment of novel symbionts in the deep terrestrial subsurface.</title>
        <authorList>
            <person name="Probst A.J."/>
            <person name="Ladd B."/>
            <person name="Jarett J.K."/>
            <person name="Geller-Mcgrath D.E."/>
            <person name="Sieber C.M.K."/>
            <person name="Emerson J.B."/>
            <person name="Anantharaman K."/>
            <person name="Thomas B.C."/>
            <person name="Malmstrom R."/>
            <person name="Stieglmeier M."/>
            <person name="Klingl A."/>
            <person name="Woyke T."/>
            <person name="Ryan C.M."/>
            <person name="Banfield J.F."/>
        </authorList>
    </citation>
    <scope>NUCLEOTIDE SEQUENCE [LARGE SCALE GENOMIC DNA]</scope>
</reference>
<sequence>MAQTVEIQLFPSYIATIKNSIGSNMFRNLYAKVDGVETDILRDGDRSCALFVSAILHQFKLLQEPHSTVAGLVRDMERSGWEKIKSPKEGAVLVWVEEEQASGERHPHAGFSVGGEEAISNSWQQKQPVVHHETYGEENGEPVRKIETIYWHPKLNG</sequence>
<dbReference type="Proteomes" id="UP000228809">
    <property type="component" value="Unassembled WGS sequence"/>
</dbReference>
<evidence type="ECO:0000313" key="2">
    <source>
        <dbReference type="Proteomes" id="UP000228809"/>
    </source>
</evidence>
<evidence type="ECO:0008006" key="3">
    <source>
        <dbReference type="Google" id="ProtNLM"/>
    </source>
</evidence>
<proteinExistence type="predicted"/>
<comment type="caution">
    <text evidence="1">The sequence shown here is derived from an EMBL/GenBank/DDBJ whole genome shotgun (WGS) entry which is preliminary data.</text>
</comment>
<gene>
    <name evidence="1" type="ORF">COU17_03295</name>
</gene>
<dbReference type="EMBL" id="PFBJ01000018">
    <property type="protein sequence ID" value="PIT90951.1"/>
    <property type="molecule type" value="Genomic_DNA"/>
</dbReference>